<dbReference type="STRING" id="1612149.SAMN05216324_10994"/>
<dbReference type="EMBL" id="FPKW01000009">
    <property type="protein sequence ID" value="SFZ95351.1"/>
    <property type="molecule type" value="Genomic_DNA"/>
</dbReference>
<dbReference type="Pfam" id="PF10463">
    <property type="entry name" value="Peptidase_U49"/>
    <property type="match status" value="1"/>
</dbReference>
<dbReference type="RefSeq" id="WP_072410556.1">
    <property type="nucleotide sequence ID" value="NZ_FPKW01000009.1"/>
</dbReference>
<name>A0A1K2ISK2_9FLAO</name>
<proteinExistence type="predicted"/>
<accession>A0A1K2ISK2</accession>
<organism evidence="1 2">
    <name type="scientific">Chryseobacterium limigenitum</name>
    <dbReference type="NCBI Taxonomy" id="1612149"/>
    <lineage>
        <taxon>Bacteria</taxon>
        <taxon>Pseudomonadati</taxon>
        <taxon>Bacteroidota</taxon>
        <taxon>Flavobacteriia</taxon>
        <taxon>Flavobacteriales</taxon>
        <taxon>Weeksellaceae</taxon>
        <taxon>Chryseobacterium group</taxon>
        <taxon>Chryseobacterium</taxon>
    </lineage>
</organism>
<evidence type="ECO:0000313" key="2">
    <source>
        <dbReference type="Proteomes" id="UP000182034"/>
    </source>
</evidence>
<protein>
    <submittedName>
        <fullName evidence="1">Peptidase U49</fullName>
    </submittedName>
</protein>
<dbReference type="Proteomes" id="UP000182034">
    <property type="component" value="Unassembled WGS sequence"/>
</dbReference>
<reference evidence="2" key="1">
    <citation type="submission" date="2016-10" db="EMBL/GenBank/DDBJ databases">
        <authorList>
            <person name="Varghese N."/>
            <person name="Submissions S."/>
        </authorList>
    </citation>
    <scope>NUCLEOTIDE SEQUENCE [LARGE SCALE GENOMIC DNA]</scope>
    <source>
        <strain evidence="2">SUR2</strain>
    </source>
</reference>
<dbReference type="OrthoDB" id="1094383at2"/>
<evidence type="ECO:0000313" key="1">
    <source>
        <dbReference type="EMBL" id="SFZ95351.1"/>
    </source>
</evidence>
<dbReference type="InterPro" id="IPR019504">
    <property type="entry name" value="Peptidase_U49_Lit_pept"/>
</dbReference>
<keyword evidence="2" id="KW-1185">Reference proteome</keyword>
<gene>
    <name evidence="1" type="ORF">SAMN05216324_10994</name>
</gene>
<dbReference type="AlphaFoldDB" id="A0A1K2ISK2"/>
<sequence>MNWLTQKFGIIDHHKNTDFGTQPIRVLHYMIVFMFNNTNKDFFLNLQKLIREGKFNSELNFEFGEEPIMIENGRFRTPYANLHTKQITIHETFLSYIWCITYSIYVIYLEEIDFPKYNKLHNREVYPIKEENKQLAYEMFNYAKHLIVDYTPWEKDILPNPERFLAENRLYIEQTNGFYTEAVKFIFCHEIIHLELHFDKITSETTDSHYLEYEIEADSKAIESIKAGLSDVQSPFEIAKKTVVSVGAVIGVLSMFFFKATTEGKQHPNSEDRLTNILEMFNFHDSHEIWGIACVGLKFWDNQFGHNFNWLENPTSYKEEYYSIVEQIKSRNILK</sequence>